<reference evidence="3" key="3">
    <citation type="submission" date="2011-03" db="EMBL/GenBank/DDBJ databases">
        <title>Annotation of Magnaporthe poae ATCC 64411.</title>
        <authorList>
            <person name="Ma L.-J."/>
            <person name="Dead R."/>
            <person name="Young S.K."/>
            <person name="Zeng Q."/>
            <person name="Gargeya S."/>
            <person name="Fitzgerald M."/>
            <person name="Haas B."/>
            <person name="Abouelleil A."/>
            <person name="Alvarado L."/>
            <person name="Arachchi H.M."/>
            <person name="Berlin A."/>
            <person name="Brown A."/>
            <person name="Chapman S.B."/>
            <person name="Chen Z."/>
            <person name="Dunbar C."/>
            <person name="Freedman E."/>
            <person name="Gearin G."/>
            <person name="Gellesch M."/>
            <person name="Goldberg J."/>
            <person name="Griggs A."/>
            <person name="Gujja S."/>
            <person name="Heiman D."/>
            <person name="Howarth C."/>
            <person name="Larson L."/>
            <person name="Lui A."/>
            <person name="MacDonald P.J.P."/>
            <person name="Mehta T."/>
            <person name="Montmayeur A."/>
            <person name="Murphy C."/>
            <person name="Neiman D."/>
            <person name="Pearson M."/>
            <person name="Priest M."/>
            <person name="Roberts A."/>
            <person name="Saif S."/>
            <person name="Shea T."/>
            <person name="Shenoy N."/>
            <person name="Sisk P."/>
            <person name="Stolte C."/>
            <person name="Sykes S."/>
            <person name="Yandava C."/>
            <person name="Wortman J."/>
            <person name="Nusbaum C."/>
            <person name="Birren B."/>
        </authorList>
    </citation>
    <scope>NUCLEOTIDE SEQUENCE</scope>
    <source>
        <strain evidence="3">ATCC 64411</strain>
    </source>
</reference>
<dbReference type="InterPro" id="IPR003615">
    <property type="entry name" value="HNH_nuc"/>
</dbReference>
<feature type="domain" description="HNH nuclease" evidence="2">
    <location>
        <begin position="159"/>
        <end position="225"/>
    </location>
</feature>
<evidence type="ECO:0000313" key="3">
    <source>
        <dbReference type="EMBL" id="KLU91773.1"/>
    </source>
</evidence>
<reference evidence="3" key="2">
    <citation type="submission" date="2010-05" db="EMBL/GenBank/DDBJ databases">
        <title>The Genome Sequence of Magnaporthe poae strain ATCC 64411.</title>
        <authorList>
            <consortium name="The Broad Institute Genome Sequencing Platform"/>
            <consortium name="Broad Institute Genome Sequencing Center for Infectious Disease"/>
            <person name="Ma L.-J."/>
            <person name="Dead R."/>
            <person name="Young S."/>
            <person name="Zeng Q."/>
            <person name="Koehrsen M."/>
            <person name="Alvarado L."/>
            <person name="Berlin A."/>
            <person name="Chapman S.B."/>
            <person name="Chen Z."/>
            <person name="Freedman E."/>
            <person name="Gellesch M."/>
            <person name="Goldberg J."/>
            <person name="Griggs A."/>
            <person name="Gujja S."/>
            <person name="Heilman E.R."/>
            <person name="Heiman D."/>
            <person name="Hepburn T."/>
            <person name="Howarth C."/>
            <person name="Jen D."/>
            <person name="Larson L."/>
            <person name="Mehta T."/>
            <person name="Neiman D."/>
            <person name="Pearson M."/>
            <person name="Roberts A."/>
            <person name="Saif S."/>
            <person name="Shea T."/>
            <person name="Shenoy N."/>
            <person name="Sisk P."/>
            <person name="Stolte C."/>
            <person name="Sykes S."/>
            <person name="Walk T."/>
            <person name="White J."/>
            <person name="Yandava C."/>
            <person name="Haas B."/>
            <person name="Nusbaum C."/>
            <person name="Birren B."/>
        </authorList>
    </citation>
    <scope>NUCLEOTIDE SEQUENCE</scope>
    <source>
        <strain evidence="3">ATCC 64411</strain>
    </source>
</reference>
<dbReference type="Proteomes" id="UP000011715">
    <property type="component" value="Unassembled WGS sequence"/>
</dbReference>
<reference evidence="4" key="5">
    <citation type="submission" date="2015-06" db="UniProtKB">
        <authorList>
            <consortium name="EnsemblFungi"/>
        </authorList>
    </citation>
    <scope>IDENTIFICATION</scope>
    <source>
        <strain evidence="4">ATCC 64411</strain>
    </source>
</reference>
<dbReference type="Pfam" id="PF13391">
    <property type="entry name" value="HNH_2"/>
    <property type="match status" value="1"/>
</dbReference>
<dbReference type="OrthoDB" id="2142759at2759"/>
<evidence type="ECO:0000313" key="5">
    <source>
        <dbReference type="Proteomes" id="UP000011715"/>
    </source>
</evidence>
<protein>
    <recommendedName>
        <fullName evidence="2">HNH nuclease domain-containing protein</fullName>
    </recommendedName>
</protein>
<keyword evidence="5" id="KW-1185">Reference proteome</keyword>
<feature type="region of interest" description="Disordered" evidence="1">
    <location>
        <begin position="349"/>
        <end position="475"/>
    </location>
</feature>
<feature type="compositionally biased region" description="Acidic residues" evidence="1">
    <location>
        <begin position="357"/>
        <end position="367"/>
    </location>
</feature>
<proteinExistence type="predicted"/>
<evidence type="ECO:0000313" key="4">
    <source>
        <dbReference type="EnsemblFungi" id="MAPG_10722T0"/>
    </source>
</evidence>
<dbReference type="VEuPathDB" id="FungiDB:MAPG_10722"/>
<dbReference type="AlphaFoldDB" id="A0A0C4EDC7"/>
<feature type="compositionally biased region" description="Acidic residues" evidence="1">
    <location>
        <begin position="389"/>
        <end position="399"/>
    </location>
</feature>
<reference evidence="5" key="1">
    <citation type="submission" date="2010-05" db="EMBL/GenBank/DDBJ databases">
        <title>The genome sequence of Magnaporthe poae strain ATCC 64411.</title>
        <authorList>
            <person name="Ma L.-J."/>
            <person name="Dead R."/>
            <person name="Young S."/>
            <person name="Zeng Q."/>
            <person name="Koehrsen M."/>
            <person name="Alvarado L."/>
            <person name="Berlin A."/>
            <person name="Chapman S.B."/>
            <person name="Chen Z."/>
            <person name="Freedman E."/>
            <person name="Gellesch M."/>
            <person name="Goldberg J."/>
            <person name="Griggs A."/>
            <person name="Gujja S."/>
            <person name="Heilman E.R."/>
            <person name="Heiman D."/>
            <person name="Hepburn T."/>
            <person name="Howarth C."/>
            <person name="Jen D."/>
            <person name="Larson L."/>
            <person name="Mehta T."/>
            <person name="Neiman D."/>
            <person name="Pearson M."/>
            <person name="Roberts A."/>
            <person name="Saif S."/>
            <person name="Shea T."/>
            <person name="Shenoy N."/>
            <person name="Sisk P."/>
            <person name="Stolte C."/>
            <person name="Sykes S."/>
            <person name="Walk T."/>
            <person name="White J."/>
            <person name="Yandava C."/>
            <person name="Haas B."/>
            <person name="Nusbaum C."/>
            <person name="Birren B."/>
        </authorList>
    </citation>
    <scope>NUCLEOTIDE SEQUENCE [LARGE SCALE GENOMIC DNA]</scope>
    <source>
        <strain evidence="5">ATCC 64411 / 73-15</strain>
    </source>
</reference>
<dbReference type="EMBL" id="GL876978">
    <property type="protein sequence ID" value="KLU91773.1"/>
    <property type="molecule type" value="Genomic_DNA"/>
</dbReference>
<dbReference type="EMBL" id="ADBL01002650">
    <property type="status" value="NOT_ANNOTATED_CDS"/>
    <property type="molecule type" value="Genomic_DNA"/>
</dbReference>
<reference evidence="4" key="4">
    <citation type="journal article" date="2015" name="G3 (Bethesda)">
        <title>Genome sequences of three phytopathogenic species of the Magnaporthaceae family of fungi.</title>
        <authorList>
            <person name="Okagaki L.H."/>
            <person name="Nunes C.C."/>
            <person name="Sailsbery J."/>
            <person name="Clay B."/>
            <person name="Brown D."/>
            <person name="John T."/>
            <person name="Oh Y."/>
            <person name="Young N."/>
            <person name="Fitzgerald M."/>
            <person name="Haas B.J."/>
            <person name="Zeng Q."/>
            <person name="Young S."/>
            <person name="Adiconis X."/>
            <person name="Fan L."/>
            <person name="Levin J.Z."/>
            <person name="Mitchell T.K."/>
            <person name="Okubara P.A."/>
            <person name="Farman M.L."/>
            <person name="Kohn L.M."/>
            <person name="Birren B."/>
            <person name="Ma L.-J."/>
            <person name="Dean R.A."/>
        </authorList>
    </citation>
    <scope>NUCLEOTIDE SEQUENCE</scope>
    <source>
        <strain evidence="4">ATCC 64411 / 73-15</strain>
    </source>
</reference>
<dbReference type="eggNOG" id="ENOG502S5NF">
    <property type="taxonomic scope" value="Eukaryota"/>
</dbReference>
<sequence>MDRPLPAFEPPPTAEEAPIYVAFRHPAYDSNIRPLLVFPAFNGALDFDVALISCCVLTATAWERGRLAVRSAGDVGEGGRGEGGFQMVDRPADGLLRGTEYFFLIEGRESSYRYPVIPSFHHWRFPHGNLPKPWRDLRLPGFVCPANSKDAAMERDRTCRMSGYSDALHRAHLVPVAEGAWFADNDMERYCSKPNEVAPMNGFRNVLMLRQDLHFLFDARRFTFVAKQFHQSVQLVAHVLNPPNFNQMAGLYHNRSLQTIRDVSVEFLFARFAWSIFTDEHIRFFRSVSECAVLLWQRDAGEYSTRMMIGRDVATVVRNYASASRSESRSISSKKRPIELVQTSRWGRIQTSGLRDSDDDSSGEDDGFGPQLIQTSRRGRIQTSGLRDSDDDSSGEDDGFGPHEPWRGRSLKRPWESDEDMDEAASSTPETEKNAASAEPDTQKNKRHRIDGAVGDGCDDGADAAPKGGVWTMVT</sequence>
<evidence type="ECO:0000256" key="1">
    <source>
        <dbReference type="SAM" id="MobiDB-lite"/>
    </source>
</evidence>
<evidence type="ECO:0000259" key="2">
    <source>
        <dbReference type="Pfam" id="PF13391"/>
    </source>
</evidence>
<organism evidence="4 5">
    <name type="scientific">Magnaporthiopsis poae (strain ATCC 64411 / 73-15)</name>
    <name type="common">Kentucky bluegrass fungus</name>
    <name type="synonym">Magnaporthe poae</name>
    <dbReference type="NCBI Taxonomy" id="644358"/>
    <lineage>
        <taxon>Eukaryota</taxon>
        <taxon>Fungi</taxon>
        <taxon>Dikarya</taxon>
        <taxon>Ascomycota</taxon>
        <taxon>Pezizomycotina</taxon>
        <taxon>Sordariomycetes</taxon>
        <taxon>Sordariomycetidae</taxon>
        <taxon>Magnaporthales</taxon>
        <taxon>Magnaporthaceae</taxon>
        <taxon>Magnaporthiopsis</taxon>
    </lineage>
</organism>
<accession>A0A0C4EDC7</accession>
<dbReference type="STRING" id="644358.A0A0C4EDC7"/>
<name>A0A0C4EDC7_MAGP6</name>
<dbReference type="EnsemblFungi" id="MAPG_10722T0">
    <property type="protein sequence ID" value="MAPG_10722T0"/>
    <property type="gene ID" value="MAPG_10722"/>
</dbReference>
<dbReference type="OMA" id="MERDRTC"/>
<gene>
    <name evidence="3" type="ORF">MAPG_10722</name>
</gene>